<keyword evidence="1" id="KW-0472">Membrane</keyword>
<organism evidence="2 3">
    <name type="scientific">Pseudomonas amygdali pv. lachrymans str. M301315</name>
    <dbReference type="NCBI Taxonomy" id="629260"/>
    <lineage>
        <taxon>Bacteria</taxon>
        <taxon>Pseudomonadati</taxon>
        <taxon>Pseudomonadota</taxon>
        <taxon>Gammaproteobacteria</taxon>
        <taxon>Pseudomonadales</taxon>
        <taxon>Pseudomonadaceae</taxon>
        <taxon>Pseudomonas</taxon>
        <taxon>Pseudomonas amygdali</taxon>
    </lineage>
</organism>
<evidence type="ECO:0000256" key="1">
    <source>
        <dbReference type="SAM" id="Phobius"/>
    </source>
</evidence>
<dbReference type="Proteomes" id="UP000006426">
    <property type="component" value="Plasmid pmppla107"/>
</dbReference>
<proteinExistence type="predicted"/>
<keyword evidence="1" id="KW-1133">Transmembrane helix</keyword>
<feature type="transmembrane region" description="Helical" evidence="1">
    <location>
        <begin position="79"/>
        <end position="99"/>
    </location>
</feature>
<keyword evidence="2" id="KW-0614">Plasmid</keyword>
<keyword evidence="1" id="KW-0812">Transmembrane</keyword>
<name>A0AAD0VAD8_PSEAV</name>
<dbReference type="EMBL" id="CP031226">
    <property type="protein sequence ID" value="AXH60305.1"/>
    <property type="molecule type" value="Genomic_DNA"/>
</dbReference>
<feature type="transmembrane region" description="Helical" evidence="1">
    <location>
        <begin position="41"/>
        <end position="59"/>
    </location>
</feature>
<accession>A0AAD0VAD8</accession>
<geneLocation type="plasmid" evidence="3">
    <name>pmppla107</name>
</geneLocation>
<evidence type="ECO:0000313" key="2">
    <source>
        <dbReference type="EMBL" id="AXH60305.1"/>
    </source>
</evidence>
<dbReference type="AlphaFoldDB" id="A0AAD0VAD8"/>
<protein>
    <submittedName>
        <fullName evidence="2">Uncharacterized protein</fullName>
    </submittedName>
</protein>
<evidence type="ECO:0000313" key="3">
    <source>
        <dbReference type="Proteomes" id="UP000006426"/>
    </source>
</evidence>
<reference evidence="2 3" key="1">
    <citation type="journal article" date="2011" name="PLoS Pathog.">
        <title>Dynamic evolution of pathogenicity revealed by sequencing and comparative genomics of 19 Pseudomonas syringae isolates.</title>
        <authorList>
            <person name="Baltrus D.A."/>
            <person name="Nishimura M.T."/>
            <person name="Romanchuk A."/>
            <person name="Chang J.H."/>
            <person name="Mukhtar M.S."/>
            <person name="Cherkis K."/>
            <person name="Roach J."/>
            <person name="Grant S.R."/>
            <person name="Jones C.D."/>
            <person name="Dangl J.L."/>
        </authorList>
    </citation>
    <scope>NUCLEOTIDE SEQUENCE [LARGE SCALE GENOMIC DNA]</scope>
    <source>
        <strain evidence="2 3">M301315</strain>
    </source>
</reference>
<gene>
    <name evidence="2" type="ORF">PLA107_034555</name>
</gene>
<sequence length="153" mass="17417">MNTFIRRVLVGFNRDREDSRTTLSLYFNIFLIALRKTLKNLTFFGVILSVAYWLGYLVFSTSPAVSLSLEIWGIYSPEAKGWAAIGALVVMSCAAILYLNRLYMLGKFVEEMHDDYGQGVNASHMAPLAKLIEAEEDFVQRREDLLDQAQKHT</sequence>
<dbReference type="RefSeq" id="WP_005742555.1">
    <property type="nucleotide sequence ID" value="NZ_CP031226.1"/>
</dbReference>
<dbReference type="GeneID" id="39473876"/>